<reference evidence="3 4" key="1">
    <citation type="submission" date="2024-04" db="EMBL/GenBank/DDBJ databases">
        <title>Human intestinal bacterial collection.</title>
        <authorList>
            <person name="Pauvert C."/>
            <person name="Hitch T.C.A."/>
            <person name="Clavel T."/>
        </authorList>
    </citation>
    <scope>NUCLEOTIDE SEQUENCE [LARGE SCALE GENOMIC DNA]</scope>
    <source>
        <strain evidence="3 4">CLA-AA-H145</strain>
    </source>
</reference>
<feature type="signal peptide" evidence="1">
    <location>
        <begin position="1"/>
        <end position="20"/>
    </location>
</feature>
<name>A0ABV1FQP5_9BACT</name>
<dbReference type="Gene3D" id="2.60.120.890">
    <property type="entry name" value="BT2081, beta-jelly-roll domain"/>
    <property type="match status" value="1"/>
</dbReference>
<evidence type="ECO:0000313" key="3">
    <source>
        <dbReference type="EMBL" id="MEQ2486731.1"/>
    </source>
</evidence>
<accession>A0ABV1FQP5</accession>
<dbReference type="RefSeq" id="WP_215759815.1">
    <property type="nucleotide sequence ID" value="NZ_JAHKBE010000021.1"/>
</dbReference>
<keyword evidence="1" id="KW-0732">Signal</keyword>
<dbReference type="Proteomes" id="UP001487296">
    <property type="component" value="Unassembled WGS sequence"/>
</dbReference>
<evidence type="ECO:0000256" key="1">
    <source>
        <dbReference type="SAM" id="SignalP"/>
    </source>
</evidence>
<proteinExistence type="predicted"/>
<feature type="chain" id="PRO_5046121248" evidence="1">
    <location>
        <begin position="21"/>
        <end position="337"/>
    </location>
</feature>
<feature type="domain" description="Putative carbohydrate metabolism" evidence="2">
    <location>
        <begin position="92"/>
        <end position="335"/>
    </location>
</feature>
<protein>
    <submittedName>
        <fullName evidence="3">PCMD domain-containing protein</fullName>
    </submittedName>
</protein>
<dbReference type="InterPro" id="IPR038653">
    <property type="entry name" value="Put_CMD_sf"/>
</dbReference>
<keyword evidence="4" id="KW-1185">Reference proteome</keyword>
<dbReference type="EMBL" id="JBBNFP010000021">
    <property type="protein sequence ID" value="MEQ2486731.1"/>
    <property type="molecule type" value="Genomic_DNA"/>
</dbReference>
<dbReference type="Pfam" id="PF13201">
    <property type="entry name" value="PCMD"/>
    <property type="match status" value="1"/>
</dbReference>
<gene>
    <name evidence="3" type="ORF">AAAT34_06645</name>
</gene>
<sequence>MRKTIILATLMMGMAVLAEASSRCDKGVCQVAPDETQHSKTLLIKYGDMNQWVTRQVKESAIIGGQLKTLHEIAPTKTWKQNAPYVNWGGSPWGTSNVMARVSGITKTNQSVYRDTHPGHGYCAKLVTHIETCKVLGIVNIKVLAAGSIYLGQMLEPITSTSNPMAKLNVGMRFTGRPKALVFDYKVKLSGHPNRIKETGFSKVKTVAGIDMCDCICLLQKRWEDAKGNLYAKRVGTMVVRFAKTTNGWVENASFPIHYGDISHQSFYKPYMALLSGDDTKWAKNSKGKMVPVKEVGWAHADDTPTHLILQFDSSHGGAYIGSVGNTLWIDNVRMAY</sequence>
<organism evidence="3 4">
    <name type="scientific">Hallella faecis</name>
    <dbReference type="NCBI Taxonomy" id="2841596"/>
    <lineage>
        <taxon>Bacteria</taxon>
        <taxon>Pseudomonadati</taxon>
        <taxon>Bacteroidota</taxon>
        <taxon>Bacteroidia</taxon>
        <taxon>Bacteroidales</taxon>
        <taxon>Prevotellaceae</taxon>
        <taxon>Hallella</taxon>
    </lineage>
</organism>
<comment type="caution">
    <text evidence="3">The sequence shown here is derived from an EMBL/GenBank/DDBJ whole genome shotgun (WGS) entry which is preliminary data.</text>
</comment>
<dbReference type="InterPro" id="IPR025112">
    <property type="entry name" value="PCMD"/>
</dbReference>
<evidence type="ECO:0000259" key="2">
    <source>
        <dbReference type="Pfam" id="PF13201"/>
    </source>
</evidence>
<evidence type="ECO:0000313" key="4">
    <source>
        <dbReference type="Proteomes" id="UP001487296"/>
    </source>
</evidence>